<keyword evidence="2" id="KW-1185">Reference proteome</keyword>
<dbReference type="SUPFAM" id="SSF48452">
    <property type="entry name" value="TPR-like"/>
    <property type="match status" value="1"/>
</dbReference>
<evidence type="ECO:0000313" key="1">
    <source>
        <dbReference type="EMBL" id="TRL37348.1"/>
    </source>
</evidence>
<dbReference type="Gene3D" id="3.40.50.10070">
    <property type="entry name" value="TolB, N-terminal domain"/>
    <property type="match status" value="1"/>
</dbReference>
<evidence type="ECO:0008006" key="3">
    <source>
        <dbReference type="Google" id="ProtNLM"/>
    </source>
</evidence>
<evidence type="ECO:0000313" key="2">
    <source>
        <dbReference type="Proteomes" id="UP000316801"/>
    </source>
</evidence>
<dbReference type="InterPro" id="IPR011990">
    <property type="entry name" value="TPR-like_helical_dom_sf"/>
</dbReference>
<dbReference type="Proteomes" id="UP000316801">
    <property type="component" value="Unassembled WGS sequence"/>
</dbReference>
<sequence length="588" mass="65161">MKTDLPASAIREQMSLLRKSPAFAGSERLIELLSYVVEETLNGRAGELKEAVIGNAVYQRDPPYDPRIDSTVRVEARRLRRKLEEHSRIYGQSDPITIMIPTGTYVPAFVIRSGERDASPLHQGPDRNIFRNGPGAVIAILPFRAVSGDVATQAFADIITDELIFTFGSEPGLNILSRATTFAYKDKQPSIRDLAAELGVDAVIQGTVREHADIIRVTLEVSDHRGVVVTSDRFEGSIDQHADLPERIATTFVSRHRFDTSKLRARLVKPGPAAVQAHGQLYRARQLLDRQVPESLRESLSIFSKIAEDTADYARGHSGIADCYCDMFRIGMVDAATARSFARPAVEKALEIDPQSAEALTALGVVQAWLERDWPAAETSFNAAMTYGYHARTARVFGTYLAARGREDESERLFAEARRIEPFSQQQDIAEALSRFQSRNFSKLSETVSALTLRNAPMEALFYLALGAHFAGNPEFARHCLQPLGTMMMTHPLLVFANAELEAWLGSPDRAAALLKTGSPKASFFAHSTLACAIGDGEAALRYLHLALRNRELSTVWIRMDRRFDVIRNFDRFRALTGEARIASALIA</sequence>
<dbReference type="AlphaFoldDB" id="A0A549T642"/>
<name>A0A549T642_9HYPH</name>
<accession>A0A549T642</accession>
<dbReference type="Gene3D" id="1.25.40.10">
    <property type="entry name" value="Tetratricopeptide repeat domain"/>
    <property type="match status" value="1"/>
</dbReference>
<organism evidence="1 2">
    <name type="scientific">Rhizobium straminoryzae</name>
    <dbReference type="NCBI Taxonomy" id="1387186"/>
    <lineage>
        <taxon>Bacteria</taxon>
        <taxon>Pseudomonadati</taxon>
        <taxon>Pseudomonadota</taxon>
        <taxon>Alphaproteobacteria</taxon>
        <taxon>Hyphomicrobiales</taxon>
        <taxon>Rhizobiaceae</taxon>
        <taxon>Rhizobium/Agrobacterium group</taxon>
        <taxon>Rhizobium</taxon>
    </lineage>
</organism>
<proteinExistence type="predicted"/>
<protein>
    <recommendedName>
        <fullName evidence="3">Adenylate cyclase</fullName>
    </recommendedName>
</protein>
<comment type="caution">
    <text evidence="1">The sequence shown here is derived from an EMBL/GenBank/DDBJ whole genome shotgun (WGS) entry which is preliminary data.</text>
</comment>
<dbReference type="EMBL" id="VJMG01000045">
    <property type="protein sequence ID" value="TRL37348.1"/>
    <property type="molecule type" value="Genomic_DNA"/>
</dbReference>
<gene>
    <name evidence="1" type="ORF">FNA46_15680</name>
</gene>
<dbReference type="RefSeq" id="WP_143126150.1">
    <property type="nucleotide sequence ID" value="NZ_VJMG01000045.1"/>
</dbReference>
<reference evidence="1 2" key="1">
    <citation type="submission" date="2019-07" db="EMBL/GenBank/DDBJ databases">
        <title>Ln-dependent methylotrophs.</title>
        <authorList>
            <person name="Tani A."/>
        </authorList>
    </citation>
    <scope>NUCLEOTIDE SEQUENCE [LARGE SCALE GENOMIC DNA]</scope>
    <source>
        <strain evidence="1 2">SM12</strain>
    </source>
</reference>